<sequence>GGHLPAKGADVRGLAGRRQRRPGSAWHSPSESIDKPTERAGVGGGPASAWASDPTATQPERSSFLLDISKSDDDAHRRAVVWLAVRSCWRQLGPCNCSFPLSAVAPPALFEPADTLRYSRRLDFKWIQPWPGCAPSCSSDSAI</sequence>
<dbReference type="EMBL" id="AGNL01013831">
    <property type="protein sequence ID" value="EJK66987.1"/>
    <property type="molecule type" value="Genomic_DNA"/>
</dbReference>
<name>K0T8X3_THAOC</name>
<reference evidence="2 3" key="1">
    <citation type="journal article" date="2012" name="Genome Biol.">
        <title>Genome and low-iron response of an oceanic diatom adapted to chronic iron limitation.</title>
        <authorList>
            <person name="Lommer M."/>
            <person name="Specht M."/>
            <person name="Roy A.S."/>
            <person name="Kraemer L."/>
            <person name="Andreson R."/>
            <person name="Gutowska M.A."/>
            <person name="Wolf J."/>
            <person name="Bergner S.V."/>
            <person name="Schilhabel M.B."/>
            <person name="Klostermeier U.C."/>
            <person name="Beiko R.G."/>
            <person name="Rosenstiel P."/>
            <person name="Hippler M."/>
            <person name="Laroche J."/>
        </authorList>
    </citation>
    <scope>NUCLEOTIDE SEQUENCE [LARGE SCALE GENOMIC DNA]</scope>
    <source>
        <strain evidence="2 3">CCMP1005</strain>
    </source>
</reference>
<feature type="region of interest" description="Disordered" evidence="1">
    <location>
        <begin position="1"/>
        <end position="57"/>
    </location>
</feature>
<evidence type="ECO:0000313" key="2">
    <source>
        <dbReference type="EMBL" id="EJK66987.1"/>
    </source>
</evidence>
<evidence type="ECO:0000256" key="1">
    <source>
        <dbReference type="SAM" id="MobiDB-lite"/>
    </source>
</evidence>
<accession>K0T8X3</accession>
<keyword evidence="3" id="KW-1185">Reference proteome</keyword>
<evidence type="ECO:0000313" key="3">
    <source>
        <dbReference type="Proteomes" id="UP000266841"/>
    </source>
</evidence>
<gene>
    <name evidence="2" type="ORF">THAOC_12033</name>
</gene>
<feature type="non-terminal residue" evidence="2">
    <location>
        <position position="1"/>
    </location>
</feature>
<protein>
    <submittedName>
        <fullName evidence="2">Uncharacterized protein</fullName>
    </submittedName>
</protein>
<proteinExistence type="predicted"/>
<organism evidence="2 3">
    <name type="scientific">Thalassiosira oceanica</name>
    <name type="common">Marine diatom</name>
    <dbReference type="NCBI Taxonomy" id="159749"/>
    <lineage>
        <taxon>Eukaryota</taxon>
        <taxon>Sar</taxon>
        <taxon>Stramenopiles</taxon>
        <taxon>Ochrophyta</taxon>
        <taxon>Bacillariophyta</taxon>
        <taxon>Coscinodiscophyceae</taxon>
        <taxon>Thalassiosirophycidae</taxon>
        <taxon>Thalassiosirales</taxon>
        <taxon>Thalassiosiraceae</taxon>
        <taxon>Thalassiosira</taxon>
    </lineage>
</organism>
<comment type="caution">
    <text evidence="2">The sequence shown here is derived from an EMBL/GenBank/DDBJ whole genome shotgun (WGS) entry which is preliminary data.</text>
</comment>
<dbReference type="AlphaFoldDB" id="K0T8X3"/>
<dbReference type="Proteomes" id="UP000266841">
    <property type="component" value="Unassembled WGS sequence"/>
</dbReference>